<evidence type="ECO:0000313" key="3">
    <source>
        <dbReference type="Proteomes" id="UP000512167"/>
    </source>
</evidence>
<dbReference type="Proteomes" id="UP000512167">
    <property type="component" value="Chromosome"/>
</dbReference>
<feature type="transmembrane region" description="Helical" evidence="1">
    <location>
        <begin position="20"/>
        <end position="41"/>
    </location>
</feature>
<keyword evidence="1" id="KW-0812">Transmembrane</keyword>
<dbReference type="RefSeq" id="WP_312030953.1">
    <property type="nucleotide sequence ID" value="NZ_CP051151.1"/>
</dbReference>
<dbReference type="EMBL" id="CP051151">
    <property type="protein sequence ID" value="QLY40130.1"/>
    <property type="molecule type" value="Genomic_DNA"/>
</dbReference>
<dbReference type="AlphaFoldDB" id="A0A7L6N1J2"/>
<gene>
    <name evidence="2" type="ORF">HF295_04330</name>
</gene>
<evidence type="ECO:0000256" key="1">
    <source>
        <dbReference type="SAM" id="Phobius"/>
    </source>
</evidence>
<evidence type="ECO:0000313" key="2">
    <source>
        <dbReference type="EMBL" id="QLY40130.1"/>
    </source>
</evidence>
<organism evidence="2 3">
    <name type="scientific">Hujiaoplasma nucleasis</name>
    <dbReference type="NCBI Taxonomy" id="2725268"/>
    <lineage>
        <taxon>Bacteria</taxon>
        <taxon>Bacillati</taxon>
        <taxon>Mycoplasmatota</taxon>
        <taxon>Mollicutes</taxon>
        <taxon>Candidatus Izemoplasmatales</taxon>
        <taxon>Hujiaoplasmataceae</taxon>
        <taxon>Hujiaoplasma</taxon>
    </lineage>
</organism>
<reference evidence="2 3" key="1">
    <citation type="submission" date="2020-04" db="EMBL/GenBank/DDBJ databases">
        <authorList>
            <person name="Zheng R.K."/>
            <person name="Sun C.M."/>
        </authorList>
    </citation>
    <scope>NUCLEOTIDE SEQUENCE [LARGE SCALE GENOMIC DNA]</scope>
    <source>
        <strain evidence="3">zrk29</strain>
    </source>
</reference>
<feature type="transmembrane region" description="Helical" evidence="1">
    <location>
        <begin position="212"/>
        <end position="231"/>
    </location>
</feature>
<keyword evidence="1" id="KW-0472">Membrane</keyword>
<feature type="transmembrane region" description="Helical" evidence="1">
    <location>
        <begin position="160"/>
        <end position="178"/>
    </location>
</feature>
<feature type="transmembrane region" description="Helical" evidence="1">
    <location>
        <begin position="53"/>
        <end position="75"/>
    </location>
</feature>
<feature type="transmembrane region" description="Helical" evidence="1">
    <location>
        <begin position="125"/>
        <end position="148"/>
    </location>
</feature>
<name>A0A7L6N1J2_9MOLU</name>
<sequence>MLKHIIKAEIKNIFRDSMYLFFMLYPVILGVVGYFLIPYIEDQVSANSLVPEIISMIFILMTGFIFGAITAFTLLDDKDDNVLISLKITPISVKAYVAFKLLISFIFGFTASLVIILTTNFLPNASFWTILLISILGALQAPGVALIINSFATNKVEGFVIMKMSALILAFPVIAFFVQSWQEVFLVFAPGFWPARLIQIELLPTINVNFTFTIYFIIGVIYNLIFTLLFMKIYSKKSNL</sequence>
<protein>
    <submittedName>
        <fullName evidence="2">ABC transporter permease</fullName>
    </submittedName>
</protein>
<accession>A0A7L6N1J2</accession>
<feature type="transmembrane region" description="Helical" evidence="1">
    <location>
        <begin position="96"/>
        <end position="119"/>
    </location>
</feature>
<proteinExistence type="predicted"/>
<keyword evidence="1" id="KW-1133">Transmembrane helix</keyword>
<keyword evidence="3" id="KW-1185">Reference proteome</keyword>
<dbReference type="KEGG" id="tbk:HF295_04330"/>